<dbReference type="RefSeq" id="WP_054537145.1">
    <property type="nucleotide sequence ID" value="NZ_LGKP01000040.1"/>
</dbReference>
<evidence type="ECO:0000259" key="1">
    <source>
        <dbReference type="PROSITE" id="PS50943"/>
    </source>
</evidence>
<keyword evidence="3" id="KW-1185">Reference proteome</keyword>
<reference evidence="2 3" key="1">
    <citation type="submission" date="2015-07" db="EMBL/GenBank/DDBJ databases">
        <title>Whole genome sequence of Herpetosiphon geysericola DSM 7119.</title>
        <authorList>
            <person name="Hemp J."/>
            <person name="Ward L.M."/>
            <person name="Pace L.A."/>
            <person name="Fischer W.W."/>
        </authorList>
    </citation>
    <scope>NUCLEOTIDE SEQUENCE [LARGE SCALE GENOMIC DNA]</scope>
    <source>
        <strain evidence="2 3">DSM 7119</strain>
    </source>
</reference>
<dbReference type="Gene3D" id="1.10.260.40">
    <property type="entry name" value="lambda repressor-like DNA-binding domains"/>
    <property type="match status" value="1"/>
</dbReference>
<evidence type="ECO:0000313" key="3">
    <source>
        <dbReference type="Proteomes" id="UP000050277"/>
    </source>
</evidence>
<dbReference type="EMBL" id="LGKP01000040">
    <property type="protein sequence ID" value="KPL80258.1"/>
    <property type="molecule type" value="Genomic_DNA"/>
</dbReference>
<dbReference type="Pfam" id="PF13443">
    <property type="entry name" value="HTH_26"/>
    <property type="match status" value="1"/>
</dbReference>
<organism evidence="2 3">
    <name type="scientific">Herpetosiphon geysericola</name>
    <dbReference type="NCBI Taxonomy" id="70996"/>
    <lineage>
        <taxon>Bacteria</taxon>
        <taxon>Bacillati</taxon>
        <taxon>Chloroflexota</taxon>
        <taxon>Chloroflexia</taxon>
        <taxon>Herpetosiphonales</taxon>
        <taxon>Herpetosiphonaceae</taxon>
        <taxon>Herpetosiphon</taxon>
    </lineage>
</organism>
<dbReference type="InterPro" id="IPR001387">
    <property type="entry name" value="Cro/C1-type_HTH"/>
</dbReference>
<accession>A0A0N8GP93</accession>
<comment type="caution">
    <text evidence="2">The sequence shown here is derived from an EMBL/GenBank/DDBJ whole genome shotgun (WGS) entry which is preliminary data.</text>
</comment>
<dbReference type="STRING" id="70996.SE18_24715"/>
<dbReference type="AlphaFoldDB" id="A0A0N8GP93"/>
<dbReference type="PROSITE" id="PS50943">
    <property type="entry name" value="HTH_CROC1"/>
    <property type="match status" value="1"/>
</dbReference>
<dbReference type="SUPFAM" id="SSF47413">
    <property type="entry name" value="lambda repressor-like DNA-binding domains"/>
    <property type="match status" value="1"/>
</dbReference>
<gene>
    <name evidence="2" type="ORF">SE18_24715</name>
</gene>
<evidence type="ECO:0000313" key="2">
    <source>
        <dbReference type="EMBL" id="KPL80258.1"/>
    </source>
</evidence>
<dbReference type="CDD" id="cd00093">
    <property type="entry name" value="HTH_XRE"/>
    <property type="match status" value="1"/>
</dbReference>
<protein>
    <recommendedName>
        <fullName evidence="1">HTH cro/C1-type domain-containing protein</fullName>
    </recommendedName>
</protein>
<sequence length="73" mass="8483">MIYLRIGEIVDERGWNIQRFADETHLSYPTAYGLYKGRINRIDLKTLDSICEALGIEPGEVFVREPRTKEPVE</sequence>
<dbReference type="Proteomes" id="UP000050277">
    <property type="component" value="Unassembled WGS sequence"/>
</dbReference>
<dbReference type="OrthoDB" id="770730at2"/>
<dbReference type="SMART" id="SM00530">
    <property type="entry name" value="HTH_XRE"/>
    <property type="match status" value="1"/>
</dbReference>
<dbReference type="InterPro" id="IPR010982">
    <property type="entry name" value="Lambda_DNA-bd_dom_sf"/>
</dbReference>
<name>A0A0N8GP93_9CHLR</name>
<dbReference type="GO" id="GO:0003677">
    <property type="term" value="F:DNA binding"/>
    <property type="evidence" value="ECO:0007669"/>
    <property type="project" value="InterPro"/>
</dbReference>
<proteinExistence type="predicted"/>
<feature type="domain" description="HTH cro/C1-type" evidence="1">
    <location>
        <begin position="12"/>
        <end position="61"/>
    </location>
</feature>